<evidence type="ECO:0000256" key="3">
    <source>
        <dbReference type="SAM" id="Phobius"/>
    </source>
</evidence>
<dbReference type="InterPro" id="IPR010090">
    <property type="entry name" value="Phage_tape_meas"/>
</dbReference>
<name>A0ABX6YLM6_9MICO</name>
<reference evidence="5 6" key="1">
    <citation type="submission" date="2020-12" db="EMBL/GenBank/DDBJ databases">
        <title>Microbacterium sp. HY060.</title>
        <authorList>
            <person name="Zhou J."/>
        </authorList>
    </citation>
    <scope>NUCLEOTIDE SEQUENCE [LARGE SCALE GENOMIC DNA]</scope>
    <source>
        <strain evidence="5 6">HY60</strain>
    </source>
</reference>
<dbReference type="PANTHER" id="PTHR37813">
    <property type="entry name" value="FELS-2 PROPHAGE PROTEIN"/>
    <property type="match status" value="1"/>
</dbReference>
<evidence type="ECO:0000313" key="5">
    <source>
        <dbReference type="EMBL" id="QPZ39697.1"/>
    </source>
</evidence>
<proteinExistence type="predicted"/>
<dbReference type="PANTHER" id="PTHR37813:SF1">
    <property type="entry name" value="FELS-2 PROPHAGE PROTEIN"/>
    <property type="match status" value="1"/>
</dbReference>
<feature type="transmembrane region" description="Helical" evidence="3">
    <location>
        <begin position="433"/>
        <end position="455"/>
    </location>
</feature>
<evidence type="ECO:0000313" key="6">
    <source>
        <dbReference type="Proteomes" id="UP000662814"/>
    </source>
</evidence>
<gene>
    <name evidence="5" type="ORF">HCR76_06535</name>
</gene>
<keyword evidence="3" id="KW-0812">Transmembrane</keyword>
<sequence>MSFDAGALIFKIQSQGAQVFKQDLAQADQSIQKVSKSADGAASKLSHSGDALEKTGKSAKAAAPGVALFAKQVSDHERELTTFGTVVTGVGAAFAATTALTAKAAVDWETAWTGVTKTVDGTPEQLDQIEQGLRGLTGVLPASHDEIAAVAEAAGQLGVQTDSIVDFTKTMIDLGETTNLSADEAATSIAQLMNIMQTAPDDVDNLGSALVALGNNGASTERDIIQMAQRIAGAGKTVGLSEDQVLGFANALASVGINAEAGGSALSRIMTDMAMDVSKGGEDLQKWADVAGMSAEQFAKSFKEDPADAIATFIEGLGKVDAAGGDVFATLEDLGQSDVRTSQALLGMANSGDVLRKSLEQGADAWEENNALAEEAAKRYETVQAKLQIAGNSIVDAAIDLGQVFLPIIADGAEIITDIAQGFSDLDPTVQGLIASLIGLIGFVGLTGGAFLLALPKIAEYRAALITLSKTHIPGVSAAATGMMTATNKAGKALRATAQFMTSGWGIAAAAVVAGAMLIGDYLDSLQASASEVENSLKTASDSADIFATLSEGKEIKWLRDVNADLEDMSGMLNKVASQDANWWERLTTETMGFRDAVRQAGESLADMAADDLPSAQKAFRNLVDGQDLSQQQLMTLLDTMPDYRDALIEQATAQGIQVEGLSDARRAMVLVKLAQGEVKSSSEEAVDAYQNEADKVKGLVDELTKLIDTMNEANGVGQDAVSQNINYQQTLDDVAKQIEEINKGTEGYSKTLDTTTQAGRDNMDMLNGLAEDSQSAAQSQYELNLTTMSAKDAMELYIQRLKDGRQKLIDSAMAMGATKDEAVALADKIYKIPSEKEIEVLLDAAHAKEELDYFTRNRNVRVTVDVHTGATGIKIGGKYVTAPEYADGAVVDYFAGGGFSGENHVAQIERAGNVRVWAEPETGGEAYIPLSPSKRGRSLDIWAETGRRLGVQGFADGGVTSSAAGSVGSLIGQVVFQNTDQKHVRSSFEELQFQVRDLEGGGRG</sequence>
<evidence type="ECO:0000256" key="2">
    <source>
        <dbReference type="SAM" id="Coils"/>
    </source>
</evidence>
<keyword evidence="2" id="KW-0175">Coiled coil</keyword>
<accession>A0ABX6YLM6</accession>
<evidence type="ECO:0000256" key="1">
    <source>
        <dbReference type="ARBA" id="ARBA00022612"/>
    </source>
</evidence>
<feature type="coiled-coil region" evidence="2">
    <location>
        <begin position="356"/>
        <end position="383"/>
    </location>
</feature>
<organism evidence="5 6">
    <name type="scientific">Paramicrobacterium chengjingii</name>
    <dbReference type="NCBI Taxonomy" id="2769067"/>
    <lineage>
        <taxon>Bacteria</taxon>
        <taxon>Bacillati</taxon>
        <taxon>Actinomycetota</taxon>
        <taxon>Actinomycetes</taxon>
        <taxon>Micrococcales</taxon>
        <taxon>Microbacteriaceae</taxon>
        <taxon>Paramicrobacterium</taxon>
    </lineage>
</organism>
<dbReference type="NCBIfam" id="TIGR01760">
    <property type="entry name" value="tape_meas_TP901"/>
    <property type="match status" value="1"/>
</dbReference>
<keyword evidence="1" id="KW-1188">Viral release from host cell</keyword>
<dbReference type="EMBL" id="CP061169">
    <property type="protein sequence ID" value="QPZ39697.1"/>
    <property type="molecule type" value="Genomic_DNA"/>
</dbReference>
<keyword evidence="3" id="KW-0472">Membrane</keyword>
<keyword evidence="3" id="KW-1133">Transmembrane helix</keyword>
<feature type="domain" description="Phage tail tape measure protein" evidence="4">
    <location>
        <begin position="140"/>
        <end position="322"/>
    </location>
</feature>
<dbReference type="RefSeq" id="WP_166989317.1">
    <property type="nucleotide sequence ID" value="NZ_CP061169.1"/>
</dbReference>
<feature type="transmembrane region" description="Helical" evidence="3">
    <location>
        <begin position="504"/>
        <end position="523"/>
    </location>
</feature>
<protein>
    <submittedName>
        <fullName evidence="5">Phage tail tape measure protein</fullName>
    </submittedName>
</protein>
<keyword evidence="6" id="KW-1185">Reference proteome</keyword>
<dbReference type="Pfam" id="PF10145">
    <property type="entry name" value="PhageMin_Tail"/>
    <property type="match status" value="1"/>
</dbReference>
<dbReference type="Proteomes" id="UP000662814">
    <property type="component" value="Chromosome"/>
</dbReference>
<evidence type="ECO:0000259" key="4">
    <source>
        <dbReference type="Pfam" id="PF10145"/>
    </source>
</evidence>